<dbReference type="EMBL" id="JAGFBS010000018">
    <property type="protein sequence ID" value="KAG6374419.1"/>
    <property type="molecule type" value="Genomic_DNA"/>
</dbReference>
<gene>
    <name evidence="2" type="ORF">JVT61DRAFT_4456</name>
</gene>
<evidence type="ECO:0000313" key="3">
    <source>
        <dbReference type="Proteomes" id="UP000683000"/>
    </source>
</evidence>
<protein>
    <submittedName>
        <fullName evidence="2">Uncharacterized protein</fullName>
    </submittedName>
</protein>
<feature type="region of interest" description="Disordered" evidence="1">
    <location>
        <begin position="1"/>
        <end position="47"/>
    </location>
</feature>
<dbReference type="Proteomes" id="UP000683000">
    <property type="component" value="Unassembled WGS sequence"/>
</dbReference>
<dbReference type="AlphaFoldDB" id="A0A8I2YL28"/>
<evidence type="ECO:0000313" key="2">
    <source>
        <dbReference type="EMBL" id="KAG6374419.1"/>
    </source>
</evidence>
<accession>A0A8I2YL28</accession>
<keyword evidence="3" id="KW-1185">Reference proteome</keyword>
<sequence length="90" mass="9590">MNKDSTVQHSKPIPISTQHIRHRSASFSSDSTNSPASSPPLLTPNNIINTRIPVPSSSPILHFLSQSSPTKSPATFPFRGFVPPSVAEGA</sequence>
<evidence type="ECO:0000256" key="1">
    <source>
        <dbReference type="SAM" id="MobiDB-lite"/>
    </source>
</evidence>
<reference evidence="2" key="1">
    <citation type="submission" date="2021-03" db="EMBL/GenBank/DDBJ databases">
        <title>Evolutionary innovations through gain and loss of genes in the ectomycorrhizal Boletales.</title>
        <authorList>
            <person name="Wu G."/>
            <person name="Miyauchi S."/>
            <person name="Morin E."/>
            <person name="Yang Z.-L."/>
            <person name="Xu J."/>
            <person name="Martin F.M."/>
        </authorList>
    </citation>
    <scope>NUCLEOTIDE SEQUENCE</scope>
    <source>
        <strain evidence="2">BR01</strain>
    </source>
</reference>
<name>A0A8I2YL28_9AGAM</name>
<comment type="caution">
    <text evidence="2">The sequence shown here is derived from an EMBL/GenBank/DDBJ whole genome shotgun (WGS) entry which is preliminary data.</text>
</comment>
<feature type="compositionally biased region" description="Low complexity" evidence="1">
    <location>
        <begin position="25"/>
        <end position="36"/>
    </location>
</feature>
<organism evidence="2 3">
    <name type="scientific">Boletus reticuloceps</name>
    <dbReference type="NCBI Taxonomy" id="495285"/>
    <lineage>
        <taxon>Eukaryota</taxon>
        <taxon>Fungi</taxon>
        <taxon>Dikarya</taxon>
        <taxon>Basidiomycota</taxon>
        <taxon>Agaricomycotina</taxon>
        <taxon>Agaricomycetes</taxon>
        <taxon>Agaricomycetidae</taxon>
        <taxon>Boletales</taxon>
        <taxon>Boletineae</taxon>
        <taxon>Boletaceae</taxon>
        <taxon>Boletoideae</taxon>
        <taxon>Boletus</taxon>
    </lineage>
</organism>
<dbReference type="OrthoDB" id="2554033at2759"/>
<proteinExistence type="predicted"/>